<feature type="non-terminal residue" evidence="5">
    <location>
        <position position="478"/>
    </location>
</feature>
<dbReference type="EMBL" id="JAATIS010000094">
    <property type="protein sequence ID" value="KAG2470742.1"/>
    <property type="molecule type" value="Genomic_DNA"/>
</dbReference>
<dbReference type="Pfam" id="PF05004">
    <property type="entry name" value="IFRD"/>
    <property type="match status" value="1"/>
</dbReference>
<comment type="similarity">
    <text evidence="1">Belongs to the IFRD family.</text>
</comment>
<keyword evidence="2" id="KW-0175">Coiled coil</keyword>
<comment type="caution">
    <text evidence="5">The sequence shown here is derived from an EMBL/GenBank/DDBJ whole genome shotgun (WGS) entry which is preliminary data.</text>
</comment>
<evidence type="ECO:0000259" key="3">
    <source>
        <dbReference type="Pfam" id="PF04836"/>
    </source>
</evidence>
<feature type="domain" description="Interferon-related developmental regulator C-terminal" evidence="3">
    <location>
        <begin position="359"/>
        <end position="389"/>
    </location>
</feature>
<dbReference type="PROSITE" id="PS51311">
    <property type="entry name" value="SCGB"/>
    <property type="match status" value="1"/>
</dbReference>
<dbReference type="Pfam" id="PF04836">
    <property type="entry name" value="IFRD_C"/>
    <property type="match status" value="1"/>
</dbReference>
<dbReference type="PANTHER" id="PTHR12354:SF8">
    <property type="entry name" value="INTERFERON-RELATED DEVELOPMENTAL REGULATOR 2"/>
    <property type="match status" value="1"/>
</dbReference>
<organism evidence="5 6">
    <name type="scientific">Polypterus senegalus</name>
    <name type="common">Senegal bichir</name>
    <dbReference type="NCBI Taxonomy" id="55291"/>
    <lineage>
        <taxon>Eukaryota</taxon>
        <taxon>Metazoa</taxon>
        <taxon>Chordata</taxon>
        <taxon>Craniata</taxon>
        <taxon>Vertebrata</taxon>
        <taxon>Euteleostomi</taxon>
        <taxon>Actinopterygii</taxon>
        <taxon>Polypteriformes</taxon>
        <taxon>Polypteridae</taxon>
        <taxon>Polypterus</taxon>
    </lineage>
</organism>
<dbReference type="PANTHER" id="PTHR12354">
    <property type="entry name" value="INTERFERON-RELATED DEVELOPMENTAL REGULATOR"/>
    <property type="match status" value="1"/>
</dbReference>
<proteinExistence type="inferred from homology"/>
<dbReference type="InterPro" id="IPR016024">
    <property type="entry name" value="ARM-type_fold"/>
</dbReference>
<protein>
    <submittedName>
        <fullName evidence="5">IFRD1 regulator</fullName>
    </submittedName>
</protein>
<dbReference type="InterPro" id="IPR007701">
    <property type="entry name" value="Interferon-rel_develop_reg_N"/>
</dbReference>
<evidence type="ECO:0000256" key="2">
    <source>
        <dbReference type="SAM" id="Coils"/>
    </source>
</evidence>
<reference evidence="5 6" key="1">
    <citation type="journal article" date="2021" name="Cell">
        <title>Tracing the genetic footprints of vertebrate landing in non-teleost ray-finned fishes.</title>
        <authorList>
            <person name="Bi X."/>
            <person name="Wang K."/>
            <person name="Yang L."/>
            <person name="Pan H."/>
            <person name="Jiang H."/>
            <person name="Wei Q."/>
            <person name="Fang M."/>
            <person name="Yu H."/>
            <person name="Zhu C."/>
            <person name="Cai Y."/>
            <person name="He Y."/>
            <person name="Gan X."/>
            <person name="Zeng H."/>
            <person name="Yu D."/>
            <person name="Zhu Y."/>
            <person name="Jiang H."/>
            <person name="Qiu Q."/>
            <person name="Yang H."/>
            <person name="Zhang Y.E."/>
            <person name="Wang W."/>
            <person name="Zhu M."/>
            <person name="He S."/>
            <person name="Zhang G."/>
        </authorList>
    </citation>
    <scope>NUCLEOTIDE SEQUENCE [LARGE SCALE GENOMIC DNA]</scope>
    <source>
        <strain evidence="5">Bchr_013</strain>
    </source>
</reference>
<keyword evidence="6" id="KW-1185">Reference proteome</keyword>
<feature type="coiled-coil region" evidence="2">
    <location>
        <begin position="441"/>
        <end position="472"/>
    </location>
</feature>
<accession>A0A8X8BYN5</accession>
<evidence type="ECO:0000313" key="6">
    <source>
        <dbReference type="Proteomes" id="UP000886611"/>
    </source>
</evidence>
<feature type="domain" description="Interferon-related developmental regulator N-terminal" evidence="4">
    <location>
        <begin position="38"/>
        <end position="314"/>
    </location>
</feature>
<dbReference type="SUPFAM" id="SSF48371">
    <property type="entry name" value="ARM repeat"/>
    <property type="match status" value="1"/>
</dbReference>
<name>A0A8X8BYN5_POLSE</name>
<dbReference type="Proteomes" id="UP000886611">
    <property type="component" value="Unassembled WGS sequence"/>
</dbReference>
<dbReference type="AlphaFoldDB" id="A0A8X8BYN5"/>
<evidence type="ECO:0000256" key="1">
    <source>
        <dbReference type="ARBA" id="ARBA00008828"/>
    </source>
</evidence>
<sequence length="478" mass="53568">MVESAGATCSSLSLRIVETALTSPPGIRYRLPGSEPVDEQTAAEETEDKLKQCIDNLMDKSLKTRLAALESLKLAFSSKMLCDFLLERRLTLTVCLERCLRKGSGEEQALTAQVATLLCIQLGSGAEAEDVLKALQPFMFSILIDTSASPTARQSCALALAMCCYVAATGDMEDLSKCLSHLEGVFSNSYPCRDGSLPTLKASDQVLHCTALQSWALLITLCSASYINTLLEEHLPKLQACLSSSDVHFRIAVGGTIALLFELAREIDQDFVYEDVDNLCDHLKDLATDSNKYRAKTDRRKQRSIFREVLHYIESEDFTEEKIQFGMEAVYIDCWVRRRIYDAFKEVLGSGVRHHLQLNHLLREIFELGPPLVHDAVSIKANKISRFEKEDPSADGFMRISDQAMTEIELHSVESINDLHRLNNNLEPTKTVRQNESIHALSFAIKQRKELVKELSALTKELQELRHNLTADWSLHGT</sequence>
<evidence type="ECO:0000259" key="4">
    <source>
        <dbReference type="Pfam" id="PF05004"/>
    </source>
</evidence>
<evidence type="ECO:0000313" key="5">
    <source>
        <dbReference type="EMBL" id="KAG2470742.1"/>
    </source>
</evidence>
<dbReference type="InterPro" id="IPR006921">
    <property type="entry name" value="Interferon-rel_develop_reg_C"/>
</dbReference>
<feature type="non-terminal residue" evidence="5">
    <location>
        <position position="1"/>
    </location>
</feature>
<dbReference type="InterPro" id="IPR016126">
    <property type="entry name" value="Secretoglobin"/>
</dbReference>
<gene>
    <name evidence="5" type="primary">Ifrd1</name>
    <name evidence="5" type="ORF">GTO96_0005360</name>
</gene>
<dbReference type="InterPro" id="IPR039777">
    <property type="entry name" value="IFRD"/>
</dbReference>